<dbReference type="InterPro" id="IPR000792">
    <property type="entry name" value="Tscrpt_reg_LuxR_C"/>
</dbReference>
<feature type="domain" description="HTH luxR-type" evidence="2">
    <location>
        <begin position="11"/>
        <end position="68"/>
    </location>
</feature>
<dbReference type="PRINTS" id="PR00038">
    <property type="entry name" value="HTHLUXR"/>
</dbReference>
<organism evidence="3 5">
    <name type="scientific">Kitasatospora acidiphila</name>
    <dbReference type="NCBI Taxonomy" id="2567942"/>
    <lineage>
        <taxon>Bacteria</taxon>
        <taxon>Bacillati</taxon>
        <taxon>Actinomycetota</taxon>
        <taxon>Actinomycetes</taxon>
        <taxon>Kitasatosporales</taxon>
        <taxon>Streptomycetaceae</taxon>
        <taxon>Kitasatospora</taxon>
    </lineage>
</organism>
<proteinExistence type="predicted"/>
<gene>
    <name evidence="4" type="ORF">E6W39_00055</name>
    <name evidence="3" type="ORF">E6W39_06430</name>
</gene>
<protein>
    <submittedName>
        <fullName evidence="3">Helix-turn-helix transcriptional regulator</fullName>
    </submittedName>
</protein>
<dbReference type="OrthoDB" id="4069167at2"/>
<dbReference type="AlphaFoldDB" id="A0A540VZ20"/>
<accession>A0A540VZ20</accession>
<dbReference type="SMART" id="SM00421">
    <property type="entry name" value="HTH_LUXR"/>
    <property type="match status" value="2"/>
</dbReference>
<evidence type="ECO:0000256" key="1">
    <source>
        <dbReference type="ARBA" id="ARBA00023125"/>
    </source>
</evidence>
<dbReference type="InterPro" id="IPR036388">
    <property type="entry name" value="WH-like_DNA-bd_sf"/>
</dbReference>
<dbReference type="EMBL" id="VIGB01000001">
    <property type="protein sequence ID" value="TQF07998.1"/>
    <property type="molecule type" value="Genomic_DNA"/>
</dbReference>
<evidence type="ECO:0000313" key="3">
    <source>
        <dbReference type="EMBL" id="TQF01977.1"/>
    </source>
</evidence>
<keyword evidence="5" id="KW-1185">Reference proteome</keyword>
<reference evidence="3 5" key="1">
    <citation type="submission" date="2019-06" db="EMBL/GenBank/DDBJ databases">
        <title>Description of Kitasatospora acidophila sp. nov. isolated from pine grove soil, and reclassification of Streptomyces novaecaesareae to Kitasatospora novaeceasareae comb. nov.</title>
        <authorList>
            <person name="Kim M.J."/>
        </authorList>
    </citation>
    <scope>NUCLEOTIDE SEQUENCE [LARGE SCALE GENOMIC DNA]</scope>
    <source>
        <strain evidence="3 5">MMS16-CNU292</strain>
    </source>
</reference>
<evidence type="ECO:0000259" key="2">
    <source>
        <dbReference type="SMART" id="SM00421"/>
    </source>
</evidence>
<dbReference type="InterPro" id="IPR016032">
    <property type="entry name" value="Sig_transdc_resp-reg_C-effctor"/>
</dbReference>
<evidence type="ECO:0000313" key="4">
    <source>
        <dbReference type="EMBL" id="TQF07998.1"/>
    </source>
</evidence>
<dbReference type="EMBL" id="VIGB01000003">
    <property type="protein sequence ID" value="TQF01977.1"/>
    <property type="molecule type" value="Genomic_DNA"/>
</dbReference>
<dbReference type="PANTHER" id="PTHR43214">
    <property type="entry name" value="TWO-COMPONENT RESPONSE REGULATOR"/>
    <property type="match status" value="1"/>
</dbReference>
<feature type="domain" description="HTH luxR-type" evidence="2">
    <location>
        <begin position="87"/>
        <end position="144"/>
    </location>
</feature>
<dbReference type="GO" id="GO:0006355">
    <property type="term" value="P:regulation of DNA-templated transcription"/>
    <property type="evidence" value="ECO:0007669"/>
    <property type="project" value="InterPro"/>
</dbReference>
<sequence>MTIAPDSHRPVPVLTTEQATLLKLRAAGRSRARIARALYTSESQITDLLNQLQAALGAESRAQLIGLGLIHRIVSPQDVIVRHVSVPIPLTPRQRQVLTIFATGGNDQDAATALGITTSTVREYASKLLSNLGARDRAHAVGLGLVYEVLLLSDLNPALPAVTLTDHLAQFAANT</sequence>
<dbReference type="Gene3D" id="1.10.10.10">
    <property type="entry name" value="Winged helix-like DNA-binding domain superfamily/Winged helix DNA-binding domain"/>
    <property type="match status" value="2"/>
</dbReference>
<dbReference type="GO" id="GO:0003677">
    <property type="term" value="F:DNA binding"/>
    <property type="evidence" value="ECO:0007669"/>
    <property type="project" value="UniProtKB-KW"/>
</dbReference>
<evidence type="ECO:0000313" key="5">
    <source>
        <dbReference type="Proteomes" id="UP000319103"/>
    </source>
</evidence>
<dbReference type="SUPFAM" id="SSF46894">
    <property type="entry name" value="C-terminal effector domain of the bipartite response regulators"/>
    <property type="match status" value="2"/>
</dbReference>
<dbReference type="InterPro" id="IPR039420">
    <property type="entry name" value="WalR-like"/>
</dbReference>
<dbReference type="Proteomes" id="UP000319103">
    <property type="component" value="Unassembled WGS sequence"/>
</dbReference>
<dbReference type="RefSeq" id="WP_141631658.1">
    <property type="nucleotide sequence ID" value="NZ_VIGB01000001.1"/>
</dbReference>
<dbReference type="Pfam" id="PF00196">
    <property type="entry name" value="GerE"/>
    <property type="match status" value="1"/>
</dbReference>
<name>A0A540VZ20_9ACTN</name>
<comment type="caution">
    <text evidence="3">The sequence shown here is derived from an EMBL/GenBank/DDBJ whole genome shotgun (WGS) entry which is preliminary data.</text>
</comment>
<keyword evidence="1" id="KW-0238">DNA-binding</keyword>